<keyword evidence="2" id="KW-0229">DNA integration</keyword>
<evidence type="ECO:0000313" key="8">
    <source>
        <dbReference type="EMBL" id="HFI90596.1"/>
    </source>
</evidence>
<name>A0A7V2ZIH4_9BACT</name>
<comment type="caution">
    <text evidence="8">The sequence shown here is derived from an EMBL/GenBank/DDBJ whole genome shotgun (WGS) entry which is preliminary data.</text>
</comment>
<dbReference type="Pfam" id="PF00589">
    <property type="entry name" value="Phage_integrase"/>
    <property type="match status" value="1"/>
</dbReference>
<dbReference type="GO" id="GO:0003677">
    <property type="term" value="F:DNA binding"/>
    <property type="evidence" value="ECO:0007669"/>
    <property type="project" value="UniProtKB-UniRule"/>
</dbReference>
<dbReference type="InterPro" id="IPR011010">
    <property type="entry name" value="DNA_brk_join_enz"/>
</dbReference>
<keyword evidence="3 5" id="KW-0238">DNA-binding</keyword>
<dbReference type="PROSITE" id="PS51900">
    <property type="entry name" value="CB"/>
    <property type="match status" value="1"/>
</dbReference>
<dbReference type="Gene3D" id="1.10.443.10">
    <property type="entry name" value="Intergrase catalytic core"/>
    <property type="match status" value="1"/>
</dbReference>
<feature type="domain" description="Core-binding (CB)" evidence="7">
    <location>
        <begin position="19"/>
        <end position="102"/>
    </location>
</feature>
<dbReference type="CDD" id="cd01193">
    <property type="entry name" value="INT_IntI_C"/>
    <property type="match status" value="1"/>
</dbReference>
<dbReference type="InterPro" id="IPR050090">
    <property type="entry name" value="Tyrosine_recombinase_XerCD"/>
</dbReference>
<dbReference type="NCBIfam" id="TIGR02249">
    <property type="entry name" value="integrase_gron"/>
    <property type="match status" value="1"/>
</dbReference>
<dbReference type="Pfam" id="PF13495">
    <property type="entry name" value="Phage_int_SAM_4"/>
    <property type="match status" value="1"/>
</dbReference>
<dbReference type="InterPro" id="IPR011946">
    <property type="entry name" value="Integrase_integron-type"/>
</dbReference>
<dbReference type="GO" id="GO:0006310">
    <property type="term" value="P:DNA recombination"/>
    <property type="evidence" value="ECO:0007669"/>
    <property type="project" value="UniProtKB-KW"/>
</dbReference>
<evidence type="ECO:0000259" key="6">
    <source>
        <dbReference type="PROSITE" id="PS51898"/>
    </source>
</evidence>
<sequence>MYGGKLNISSFPVTLQKQNGKPKLLDLVRTELRVNYYSTKTEEAYIGWIKRFILYHNKRHPNEMGKDEIQKFINHLALNDNVSSSTQNQALQAILFLYKRILKKDVGWLDEIKHTTRVKHLPVVFSKKETAKIIDNLTGVPKLVVSLLYGSGLRLSEALRLRIKDIDFYYKQIMVRDGKGEKDRHTILPDSVIPHLKKHLNGVYLKHKEDLKRGKGETILPYALSKKYPNAGKEFGWQYAFPADKFIKDKESGKIIRWHIHESTIQRAVKEAIKKAGITKPGSPHTFRHSFATHLLESGYDIRTIQELLGHSSVKTTMIYTHVLNRGLGVKSPLD</sequence>
<organism evidence="8">
    <name type="scientific">Ignavibacterium album</name>
    <dbReference type="NCBI Taxonomy" id="591197"/>
    <lineage>
        <taxon>Bacteria</taxon>
        <taxon>Pseudomonadati</taxon>
        <taxon>Ignavibacteriota</taxon>
        <taxon>Ignavibacteria</taxon>
        <taxon>Ignavibacteriales</taxon>
        <taxon>Ignavibacteriaceae</taxon>
        <taxon>Ignavibacterium</taxon>
    </lineage>
</organism>
<evidence type="ECO:0000259" key="7">
    <source>
        <dbReference type="PROSITE" id="PS51900"/>
    </source>
</evidence>
<comment type="similarity">
    <text evidence="1">Belongs to the 'phage' integrase family.</text>
</comment>
<keyword evidence="4" id="KW-0233">DNA recombination</keyword>
<feature type="domain" description="Tyr recombinase" evidence="6">
    <location>
        <begin position="120"/>
        <end position="335"/>
    </location>
</feature>
<dbReference type="EMBL" id="DSUJ01000008">
    <property type="protein sequence ID" value="HFI90596.1"/>
    <property type="molecule type" value="Genomic_DNA"/>
</dbReference>
<proteinExistence type="inferred from homology"/>
<dbReference type="PANTHER" id="PTHR30349:SF64">
    <property type="entry name" value="PROPHAGE INTEGRASE INTD-RELATED"/>
    <property type="match status" value="1"/>
</dbReference>
<dbReference type="InterPro" id="IPR010998">
    <property type="entry name" value="Integrase_recombinase_N"/>
</dbReference>
<dbReference type="InterPro" id="IPR002104">
    <property type="entry name" value="Integrase_catalytic"/>
</dbReference>
<dbReference type="PANTHER" id="PTHR30349">
    <property type="entry name" value="PHAGE INTEGRASE-RELATED"/>
    <property type="match status" value="1"/>
</dbReference>
<reference evidence="8" key="1">
    <citation type="journal article" date="2020" name="mSystems">
        <title>Genome- and Community-Level Interaction Insights into Carbon Utilization and Element Cycling Functions of Hydrothermarchaeota in Hydrothermal Sediment.</title>
        <authorList>
            <person name="Zhou Z."/>
            <person name="Liu Y."/>
            <person name="Xu W."/>
            <person name="Pan J."/>
            <person name="Luo Z.H."/>
            <person name="Li M."/>
        </authorList>
    </citation>
    <scope>NUCLEOTIDE SEQUENCE [LARGE SCALE GENOMIC DNA]</scope>
    <source>
        <strain evidence="8">SpSt-479</strain>
    </source>
</reference>
<dbReference type="GO" id="GO:0015074">
    <property type="term" value="P:DNA integration"/>
    <property type="evidence" value="ECO:0007669"/>
    <property type="project" value="UniProtKB-KW"/>
</dbReference>
<accession>A0A7V2ZIH4</accession>
<evidence type="ECO:0000256" key="4">
    <source>
        <dbReference type="ARBA" id="ARBA00023172"/>
    </source>
</evidence>
<evidence type="ECO:0000256" key="1">
    <source>
        <dbReference type="ARBA" id="ARBA00008857"/>
    </source>
</evidence>
<evidence type="ECO:0000256" key="3">
    <source>
        <dbReference type="ARBA" id="ARBA00023125"/>
    </source>
</evidence>
<dbReference type="Gene3D" id="1.10.150.130">
    <property type="match status" value="1"/>
</dbReference>
<dbReference type="InterPro" id="IPR013762">
    <property type="entry name" value="Integrase-like_cat_sf"/>
</dbReference>
<dbReference type="PROSITE" id="PS51898">
    <property type="entry name" value="TYR_RECOMBINASE"/>
    <property type="match status" value="1"/>
</dbReference>
<evidence type="ECO:0000256" key="2">
    <source>
        <dbReference type="ARBA" id="ARBA00022908"/>
    </source>
</evidence>
<dbReference type="InterPro" id="IPR044068">
    <property type="entry name" value="CB"/>
</dbReference>
<dbReference type="InterPro" id="IPR004107">
    <property type="entry name" value="Integrase_SAM-like_N"/>
</dbReference>
<protein>
    <submittedName>
        <fullName evidence="8">Integron integrase</fullName>
    </submittedName>
</protein>
<evidence type="ECO:0000256" key="5">
    <source>
        <dbReference type="PROSITE-ProRule" id="PRU01248"/>
    </source>
</evidence>
<gene>
    <name evidence="8" type="ORF">ENS31_03570</name>
</gene>
<dbReference type="AlphaFoldDB" id="A0A7V2ZIH4"/>
<dbReference type="SUPFAM" id="SSF56349">
    <property type="entry name" value="DNA breaking-rejoining enzymes"/>
    <property type="match status" value="1"/>
</dbReference>